<dbReference type="EMBL" id="CP089391">
    <property type="protein sequence ID" value="WBL75276.1"/>
    <property type="molecule type" value="Genomic_DNA"/>
</dbReference>
<proteinExistence type="predicted"/>
<protein>
    <submittedName>
        <fullName evidence="2">Uncharacterized protein</fullName>
    </submittedName>
</protein>
<dbReference type="RefSeq" id="WP_270160099.1">
    <property type="nucleotide sequence ID" value="NZ_CP089391.1"/>
</dbReference>
<sequence>MQMTTTSEAQGLVEQQGLVEELDPAALALAAAPEPAAVEATAPLKRSSRVLALSVCALAINGAAAISTLPSDFSSRAVGSLAELLPRRDAPVPKPDPVIAALKDIQSAQQQHTASLQESNDALQQNAALHQQDSMVLLSLRQSITDERVDVRKISSQLSTLIAKVDSLQNVMMSDVTSSIRKANARYGLSAAMRKRMVVRPSTSVGPVSVGGAPLSAPATVAAPES</sequence>
<gene>
    <name evidence="2" type="ORF">I3J27_19700</name>
</gene>
<reference evidence="2" key="1">
    <citation type="submission" date="2021-12" db="EMBL/GenBank/DDBJ databases">
        <title>Bradyrhizobium xenonodulans sp. nov.</title>
        <authorList>
            <person name="Claassens R."/>
            <person name="Venter S.N."/>
            <person name="Beukes C.W."/>
            <person name="Stepkowski T."/>
            <person name="Steenkamp E.T."/>
        </authorList>
    </citation>
    <scope>NUCLEOTIDE SEQUENCE</scope>
    <source>
        <strain evidence="2">14AB</strain>
    </source>
</reference>
<feature type="region of interest" description="Disordered" evidence="1">
    <location>
        <begin position="203"/>
        <end position="226"/>
    </location>
</feature>
<evidence type="ECO:0000313" key="3">
    <source>
        <dbReference type="Proteomes" id="UP001179614"/>
    </source>
</evidence>
<name>A0ABY7MAS8_9BRAD</name>
<accession>A0ABY7MAS8</accession>
<dbReference type="Proteomes" id="UP001179614">
    <property type="component" value="Chromosome"/>
</dbReference>
<organism evidence="2 3">
    <name type="scientific">Bradyrhizobium xenonodulans</name>
    <dbReference type="NCBI Taxonomy" id="2736875"/>
    <lineage>
        <taxon>Bacteria</taxon>
        <taxon>Pseudomonadati</taxon>
        <taxon>Pseudomonadota</taxon>
        <taxon>Alphaproteobacteria</taxon>
        <taxon>Hyphomicrobiales</taxon>
        <taxon>Nitrobacteraceae</taxon>
        <taxon>Bradyrhizobium</taxon>
    </lineage>
</organism>
<evidence type="ECO:0000313" key="2">
    <source>
        <dbReference type="EMBL" id="WBL75276.1"/>
    </source>
</evidence>
<keyword evidence="3" id="KW-1185">Reference proteome</keyword>
<evidence type="ECO:0000256" key="1">
    <source>
        <dbReference type="SAM" id="MobiDB-lite"/>
    </source>
</evidence>